<evidence type="ECO:0000256" key="1">
    <source>
        <dbReference type="SAM" id="MobiDB-lite"/>
    </source>
</evidence>
<accession>A0AA40AQF3</accession>
<feature type="region of interest" description="Disordered" evidence="1">
    <location>
        <begin position="1"/>
        <end position="27"/>
    </location>
</feature>
<feature type="compositionally biased region" description="Basic and acidic residues" evidence="1">
    <location>
        <begin position="1"/>
        <end position="12"/>
    </location>
</feature>
<evidence type="ECO:0000313" key="3">
    <source>
        <dbReference type="Proteomes" id="UP001172102"/>
    </source>
</evidence>
<proteinExistence type="predicted"/>
<dbReference type="EMBL" id="JAUKUA010000003">
    <property type="protein sequence ID" value="KAK0720032.1"/>
    <property type="molecule type" value="Genomic_DNA"/>
</dbReference>
<gene>
    <name evidence="2" type="ORF">B0H67DRAFT_174198</name>
</gene>
<comment type="caution">
    <text evidence="2">The sequence shown here is derived from an EMBL/GenBank/DDBJ whole genome shotgun (WGS) entry which is preliminary data.</text>
</comment>
<sequence>MFNRDLSQESEGKAFTQRRSRSLSPQRDTYIPPVLALSRRWGPTNQLYIGAIINSQKDFVSFRFSHVHSNTHFGLFVEFVFHFISTPGHP</sequence>
<dbReference type="Proteomes" id="UP001172102">
    <property type="component" value="Unassembled WGS sequence"/>
</dbReference>
<keyword evidence="3" id="KW-1185">Reference proteome</keyword>
<reference evidence="2" key="1">
    <citation type="submission" date="2023-06" db="EMBL/GenBank/DDBJ databases">
        <title>Genome-scale phylogeny and comparative genomics of the fungal order Sordariales.</title>
        <authorList>
            <consortium name="Lawrence Berkeley National Laboratory"/>
            <person name="Hensen N."/>
            <person name="Bonometti L."/>
            <person name="Westerberg I."/>
            <person name="Brannstrom I.O."/>
            <person name="Guillou S."/>
            <person name="Cros-Aarteil S."/>
            <person name="Calhoun S."/>
            <person name="Haridas S."/>
            <person name="Kuo A."/>
            <person name="Mondo S."/>
            <person name="Pangilinan J."/>
            <person name="Riley R."/>
            <person name="Labutti K."/>
            <person name="Andreopoulos B."/>
            <person name="Lipzen A."/>
            <person name="Chen C."/>
            <person name="Yanf M."/>
            <person name="Daum C."/>
            <person name="Ng V."/>
            <person name="Clum A."/>
            <person name="Steindorff A."/>
            <person name="Ohm R."/>
            <person name="Martin F."/>
            <person name="Silar P."/>
            <person name="Natvig D."/>
            <person name="Lalanne C."/>
            <person name="Gautier V."/>
            <person name="Ament-Velasquez S.L."/>
            <person name="Kruys A."/>
            <person name="Hutchinson M.I."/>
            <person name="Powell A.J."/>
            <person name="Barry K."/>
            <person name="Miller A.N."/>
            <person name="Grigoriev I.V."/>
            <person name="Debuchy R."/>
            <person name="Gladieux P."/>
            <person name="Thoren M.H."/>
            <person name="Johannesson H."/>
        </authorList>
    </citation>
    <scope>NUCLEOTIDE SEQUENCE</scope>
    <source>
        <strain evidence="2">SMH4607-1</strain>
    </source>
</reference>
<evidence type="ECO:0000313" key="2">
    <source>
        <dbReference type="EMBL" id="KAK0720032.1"/>
    </source>
</evidence>
<organism evidence="2 3">
    <name type="scientific">Lasiosphaeris hirsuta</name>
    <dbReference type="NCBI Taxonomy" id="260670"/>
    <lineage>
        <taxon>Eukaryota</taxon>
        <taxon>Fungi</taxon>
        <taxon>Dikarya</taxon>
        <taxon>Ascomycota</taxon>
        <taxon>Pezizomycotina</taxon>
        <taxon>Sordariomycetes</taxon>
        <taxon>Sordariomycetidae</taxon>
        <taxon>Sordariales</taxon>
        <taxon>Lasiosphaeriaceae</taxon>
        <taxon>Lasiosphaeris</taxon>
    </lineage>
</organism>
<name>A0AA40AQF3_9PEZI</name>
<dbReference type="AlphaFoldDB" id="A0AA40AQF3"/>
<protein>
    <submittedName>
        <fullName evidence="2">Uncharacterized protein</fullName>
    </submittedName>
</protein>